<protein>
    <submittedName>
        <fullName evidence="2">Uncharacterized protein</fullName>
    </submittedName>
</protein>
<evidence type="ECO:0000313" key="2">
    <source>
        <dbReference type="EMBL" id="GKV21287.1"/>
    </source>
</evidence>
<gene>
    <name evidence="2" type="ORF">SLEP1_g31280</name>
</gene>
<feature type="region of interest" description="Disordered" evidence="1">
    <location>
        <begin position="1"/>
        <end position="24"/>
    </location>
</feature>
<accession>A0AAV5K9M3</accession>
<dbReference type="AlphaFoldDB" id="A0AAV5K9M3"/>
<dbReference type="Gene3D" id="1.10.472.50">
    <property type="entry name" value="HD-domain/PDEase-like"/>
    <property type="match status" value="1"/>
</dbReference>
<evidence type="ECO:0000313" key="3">
    <source>
        <dbReference type="Proteomes" id="UP001054252"/>
    </source>
</evidence>
<dbReference type="Proteomes" id="UP001054252">
    <property type="component" value="Unassembled WGS sequence"/>
</dbReference>
<proteinExistence type="predicted"/>
<comment type="caution">
    <text evidence="2">The sequence shown here is derived from an EMBL/GenBank/DDBJ whole genome shotgun (WGS) entry which is preliminary data.</text>
</comment>
<evidence type="ECO:0000256" key="1">
    <source>
        <dbReference type="SAM" id="MobiDB-lite"/>
    </source>
</evidence>
<name>A0AAV5K9M3_9ROSI</name>
<reference evidence="2 3" key="1">
    <citation type="journal article" date="2021" name="Commun. Biol.">
        <title>The genome of Shorea leprosula (Dipterocarpaceae) highlights the ecological relevance of drought in aseasonal tropical rainforests.</title>
        <authorList>
            <person name="Ng K.K.S."/>
            <person name="Kobayashi M.J."/>
            <person name="Fawcett J.A."/>
            <person name="Hatakeyama M."/>
            <person name="Paape T."/>
            <person name="Ng C.H."/>
            <person name="Ang C.C."/>
            <person name="Tnah L.H."/>
            <person name="Lee C.T."/>
            <person name="Nishiyama T."/>
            <person name="Sese J."/>
            <person name="O'Brien M.J."/>
            <person name="Copetti D."/>
            <person name="Mohd Noor M.I."/>
            <person name="Ong R.C."/>
            <person name="Putra M."/>
            <person name="Sireger I.Z."/>
            <person name="Indrioko S."/>
            <person name="Kosugi Y."/>
            <person name="Izuno A."/>
            <person name="Isagi Y."/>
            <person name="Lee S.L."/>
            <person name="Shimizu K.K."/>
        </authorList>
    </citation>
    <scope>NUCLEOTIDE SEQUENCE [LARGE SCALE GENOMIC DNA]</scope>
    <source>
        <strain evidence="2">214</strain>
    </source>
</reference>
<sequence length="76" mass="8206">MLRNAELGQHGGQNDSEEGGAVVAGNDASHDAWHVWRVKDLALSLVREEGLFSNSDSMEIFLDWTSLVAGGYCTSP</sequence>
<keyword evidence="3" id="KW-1185">Reference proteome</keyword>
<organism evidence="2 3">
    <name type="scientific">Rubroshorea leprosula</name>
    <dbReference type="NCBI Taxonomy" id="152421"/>
    <lineage>
        <taxon>Eukaryota</taxon>
        <taxon>Viridiplantae</taxon>
        <taxon>Streptophyta</taxon>
        <taxon>Embryophyta</taxon>
        <taxon>Tracheophyta</taxon>
        <taxon>Spermatophyta</taxon>
        <taxon>Magnoliopsida</taxon>
        <taxon>eudicotyledons</taxon>
        <taxon>Gunneridae</taxon>
        <taxon>Pentapetalae</taxon>
        <taxon>rosids</taxon>
        <taxon>malvids</taxon>
        <taxon>Malvales</taxon>
        <taxon>Dipterocarpaceae</taxon>
        <taxon>Rubroshorea</taxon>
    </lineage>
</organism>
<dbReference type="EMBL" id="BPVZ01000057">
    <property type="protein sequence ID" value="GKV21287.1"/>
    <property type="molecule type" value="Genomic_DNA"/>
</dbReference>